<dbReference type="EMBL" id="PUIQ01000030">
    <property type="protein sequence ID" value="PQP15526.1"/>
    <property type="molecule type" value="Genomic_DNA"/>
</dbReference>
<sequence>MSDAREAMLRRAVEISLFTWRRAEPGDSLDDDERMGWWGDSFPDVAGDRIGSRLWLLRRQVLTAEVLRRAEEYCREALQWMVDDEVVTAISVSVKRAAGVGRAATERAIGEIVLSDDRDGPLTINYDDMWRIFDDLSVADAT</sequence>
<gene>
    <name evidence="1" type="ORF">C5615_22895</name>
</gene>
<proteinExistence type="predicted"/>
<dbReference type="AlphaFoldDB" id="A0A2S8IL84"/>
<comment type="caution">
    <text evidence="1">The sequence shown here is derived from an EMBL/GenBank/DDBJ whole genome shotgun (WGS) entry which is preliminary data.</text>
</comment>
<dbReference type="InterPro" id="IPR010877">
    <property type="entry name" value="Phage_Mu_Gp46"/>
</dbReference>
<dbReference type="Pfam" id="PF07409">
    <property type="entry name" value="GP46"/>
    <property type="match status" value="1"/>
</dbReference>
<reference evidence="1 2" key="1">
    <citation type="submission" date="2018-02" db="EMBL/GenBank/DDBJ databases">
        <title>Draft genome sequencing of Burkholderia cepacia Y14-15.</title>
        <authorList>
            <person name="Zheng B.-X."/>
        </authorList>
    </citation>
    <scope>NUCLEOTIDE SEQUENCE [LARGE SCALE GENOMIC DNA]</scope>
    <source>
        <strain evidence="1 2">Y14-15</strain>
    </source>
</reference>
<organism evidence="1 2">
    <name type="scientific">Burkholderia cepacia</name>
    <name type="common">Pseudomonas cepacia</name>
    <dbReference type="NCBI Taxonomy" id="292"/>
    <lineage>
        <taxon>Bacteria</taxon>
        <taxon>Pseudomonadati</taxon>
        <taxon>Pseudomonadota</taxon>
        <taxon>Betaproteobacteria</taxon>
        <taxon>Burkholderiales</taxon>
        <taxon>Burkholderiaceae</taxon>
        <taxon>Burkholderia</taxon>
        <taxon>Burkholderia cepacia complex</taxon>
    </lineage>
</organism>
<protein>
    <submittedName>
        <fullName evidence="1">Uncharacterized protein</fullName>
    </submittedName>
</protein>
<accession>A0A2S8IL84</accession>
<evidence type="ECO:0000313" key="1">
    <source>
        <dbReference type="EMBL" id="PQP15526.1"/>
    </source>
</evidence>
<name>A0A2S8IL84_BURCE</name>
<evidence type="ECO:0000313" key="2">
    <source>
        <dbReference type="Proteomes" id="UP000238206"/>
    </source>
</evidence>
<dbReference type="Proteomes" id="UP000238206">
    <property type="component" value="Unassembled WGS sequence"/>
</dbReference>
<dbReference type="RefSeq" id="WP_105392076.1">
    <property type="nucleotide sequence ID" value="NZ_PUIQ01000030.1"/>
</dbReference>